<evidence type="ECO:0000313" key="2">
    <source>
        <dbReference type="EMBL" id="MBE0562563.1"/>
    </source>
</evidence>
<organism evidence="2 3">
    <name type="scientific">Brucella anthropi</name>
    <name type="common">Ochrobactrum anthropi</name>
    <dbReference type="NCBI Taxonomy" id="529"/>
    <lineage>
        <taxon>Bacteria</taxon>
        <taxon>Pseudomonadati</taxon>
        <taxon>Pseudomonadota</taxon>
        <taxon>Alphaproteobacteria</taxon>
        <taxon>Hyphomicrobiales</taxon>
        <taxon>Brucellaceae</taxon>
        <taxon>Brucella/Ochrobactrum group</taxon>
        <taxon>Brucella</taxon>
    </lineage>
</organism>
<accession>A0A8I0N6P4</accession>
<dbReference type="Proteomes" id="UP000642265">
    <property type="component" value="Unassembled WGS sequence"/>
</dbReference>
<evidence type="ECO:0000313" key="3">
    <source>
        <dbReference type="Proteomes" id="UP000642265"/>
    </source>
</evidence>
<gene>
    <name evidence="2" type="ORF">IH622_17295</name>
</gene>
<comment type="caution">
    <text evidence="2">The sequence shown here is derived from an EMBL/GenBank/DDBJ whole genome shotgun (WGS) entry which is preliminary data.</text>
</comment>
<feature type="region of interest" description="Disordered" evidence="1">
    <location>
        <begin position="1"/>
        <end position="60"/>
    </location>
</feature>
<reference evidence="2" key="2">
    <citation type="submission" date="2020-10" db="EMBL/GenBank/DDBJ databases">
        <title>Enrichment of novel Verrucomicrobia, Bacteroidetes and Krumholzibacteria in an oxygen-limited, methane- and iron-fed bioreactor inoculated with Bothnian Sea sediments.</title>
        <authorList>
            <person name="Martins P.D."/>
            <person name="de Jong A."/>
            <person name="Lenstra W.K."/>
            <person name="van Helmond N.A.G.M."/>
            <person name="Slomp C.P."/>
            <person name="Jetten M.S.M."/>
            <person name="Welte C.U."/>
            <person name="Rasigraf O."/>
        </authorList>
    </citation>
    <scope>NUCLEOTIDE SEQUENCE</scope>
    <source>
        <strain evidence="2">MAG47</strain>
    </source>
</reference>
<protein>
    <submittedName>
        <fullName evidence="2">Uncharacterized protein</fullName>
    </submittedName>
</protein>
<feature type="compositionally biased region" description="Low complexity" evidence="1">
    <location>
        <begin position="41"/>
        <end position="50"/>
    </location>
</feature>
<dbReference type="EMBL" id="JACZKO010000045">
    <property type="protein sequence ID" value="MBE0562563.1"/>
    <property type="molecule type" value="Genomic_DNA"/>
</dbReference>
<name>A0A8I0N6P4_BRUAN</name>
<sequence length="60" mass="6189">MKFFPPSSRRPFAGRPGGSESRLIPLAANDDDPDPTPPSPAAAVKPASVANEIPPLPIAV</sequence>
<reference evidence="2" key="1">
    <citation type="submission" date="2020-09" db="EMBL/GenBank/DDBJ databases">
        <authorList>
            <person name="Dalcin Martins P."/>
        </authorList>
    </citation>
    <scope>NUCLEOTIDE SEQUENCE</scope>
    <source>
        <strain evidence="2">MAG47</strain>
    </source>
</reference>
<dbReference type="AlphaFoldDB" id="A0A8I0N6P4"/>
<proteinExistence type="predicted"/>
<evidence type="ECO:0000256" key="1">
    <source>
        <dbReference type="SAM" id="MobiDB-lite"/>
    </source>
</evidence>